<dbReference type="Proteomes" id="UP000807825">
    <property type="component" value="Unassembled WGS sequence"/>
</dbReference>
<evidence type="ECO:0000313" key="1">
    <source>
        <dbReference type="EMBL" id="MBI5248152.1"/>
    </source>
</evidence>
<comment type="caution">
    <text evidence="1">The sequence shown here is derived from an EMBL/GenBank/DDBJ whole genome shotgun (WGS) entry which is preliminary data.</text>
</comment>
<gene>
    <name evidence="1" type="ORF">HY912_01545</name>
</gene>
<proteinExistence type="predicted"/>
<sequence>MINSIALSDMESSVYGYGFVMDAAGSAASPPVHTLFVPLGIYQTFIRNFCVRTVGAGKNEMSVETPVATNM</sequence>
<name>A0A9D6V2U5_9BACT</name>
<evidence type="ECO:0000313" key="2">
    <source>
        <dbReference type="Proteomes" id="UP000807825"/>
    </source>
</evidence>
<dbReference type="AlphaFoldDB" id="A0A9D6V2U5"/>
<protein>
    <submittedName>
        <fullName evidence="1">Uncharacterized protein</fullName>
    </submittedName>
</protein>
<reference evidence="1" key="1">
    <citation type="submission" date="2020-07" db="EMBL/GenBank/DDBJ databases">
        <title>Huge and variable diversity of episymbiotic CPR bacteria and DPANN archaea in groundwater ecosystems.</title>
        <authorList>
            <person name="He C.Y."/>
            <person name="Keren R."/>
            <person name="Whittaker M."/>
            <person name="Farag I.F."/>
            <person name="Doudna J."/>
            <person name="Cate J.H.D."/>
            <person name="Banfield J.F."/>
        </authorList>
    </citation>
    <scope>NUCLEOTIDE SEQUENCE</scope>
    <source>
        <strain evidence="1">NC_groundwater_1664_Pr3_B-0.1um_52_9</strain>
    </source>
</reference>
<organism evidence="1 2">
    <name type="scientific">Desulfomonile tiedjei</name>
    <dbReference type="NCBI Taxonomy" id="2358"/>
    <lineage>
        <taxon>Bacteria</taxon>
        <taxon>Pseudomonadati</taxon>
        <taxon>Thermodesulfobacteriota</taxon>
        <taxon>Desulfomonilia</taxon>
        <taxon>Desulfomonilales</taxon>
        <taxon>Desulfomonilaceae</taxon>
        <taxon>Desulfomonile</taxon>
    </lineage>
</organism>
<dbReference type="EMBL" id="JACRDE010000045">
    <property type="protein sequence ID" value="MBI5248152.1"/>
    <property type="molecule type" value="Genomic_DNA"/>
</dbReference>
<accession>A0A9D6V2U5</accession>